<comment type="caution">
    <text evidence="2">The sequence shown here is derived from an EMBL/GenBank/DDBJ whole genome shotgun (WGS) entry which is preliminary data.</text>
</comment>
<feature type="compositionally biased region" description="Gly residues" evidence="1">
    <location>
        <begin position="811"/>
        <end position="826"/>
    </location>
</feature>
<evidence type="ECO:0000313" key="3">
    <source>
        <dbReference type="Proteomes" id="UP001164286"/>
    </source>
</evidence>
<evidence type="ECO:0008006" key="4">
    <source>
        <dbReference type="Google" id="ProtNLM"/>
    </source>
</evidence>
<proteinExistence type="predicted"/>
<reference evidence="2" key="1">
    <citation type="journal article" date="2022" name="G3 (Bethesda)">
        <title>High quality genome of the basidiomycete yeast Dioszegia hungarica PDD-24b-2 isolated from cloud water.</title>
        <authorList>
            <person name="Jarrige D."/>
            <person name="Haridas S."/>
            <person name="Bleykasten-Grosshans C."/>
            <person name="Joly M."/>
            <person name="Nadalig T."/>
            <person name="Sancelme M."/>
            <person name="Vuilleumier S."/>
            <person name="Grigoriev I.V."/>
            <person name="Amato P."/>
            <person name="Bringel F."/>
        </authorList>
    </citation>
    <scope>NUCLEOTIDE SEQUENCE</scope>
    <source>
        <strain evidence="2">PDD-24b-2</strain>
    </source>
</reference>
<feature type="compositionally biased region" description="Low complexity" evidence="1">
    <location>
        <begin position="792"/>
        <end position="805"/>
    </location>
</feature>
<accession>A0AA38HGY9</accession>
<dbReference type="GeneID" id="77727052"/>
<feature type="region of interest" description="Disordered" evidence="1">
    <location>
        <begin position="1"/>
        <end position="45"/>
    </location>
</feature>
<feature type="compositionally biased region" description="Basic and acidic residues" evidence="1">
    <location>
        <begin position="827"/>
        <end position="839"/>
    </location>
</feature>
<dbReference type="AlphaFoldDB" id="A0AA38HGY9"/>
<dbReference type="InterPro" id="IPR032675">
    <property type="entry name" value="LRR_dom_sf"/>
</dbReference>
<dbReference type="Proteomes" id="UP001164286">
    <property type="component" value="Unassembled WGS sequence"/>
</dbReference>
<sequence length="849" mass="93576">MADDGYMSDAPSRRRAGARSALDGTGGISWQPSRQPHPSRSDRSRYPQLRSLDLRMIGGPSAITAESFPELLDLSLFTTHRPLNDLTALLEHTPKLRSLTVISEWDGEDGEYETELYGKLNKLLALPHLTRIVVAGHIESLFDLTSNFRHIPSLQYIALNPTSGTYDGEIIDFLLQSIYSCKALQGLAIYGSAAIEILGTAGWNGQEECLDRVRHFVSDRTMCEETFSIVYPLLWAEHPDLRPDMPALQHITWISTFKRLLSPSGTFDSAQMVSTVFYEDSELLAVFAKYPNLAHVEFVDGYPSDPFLEPTSAGTLDGRNILCRVDRPDADEPLRPRFYPIAPGRTVWDTGGDTVYHLGLLRGRRVEARSDHAFYIKPLRVRVHISHFSIILHPTYSFYLPPALLPDPLVDTVTESRKEAFLFIPSSPVAVCCIMPHRPKRPVQPPHPPPGSVSLPEHVYATIASHSDQATIRRLSATCRATRYAVKVQLKELTGVVVIIQPSLRLYECRNVGWPLINSLAPQLEYLSLHVVGSGSLPITAPAFPELLKFSLFTTGDPSEGLEAISRRASDLHALQVISRPASNWTGIGRFKLDNVIGGSHITSISLAGPLDAFLPIATRARKPWPLRRIILNPSPGSFHTFCVKYMLSSFDNCNALEQLAIYGPAAISILAAARADDLYNKCLDHVQHFVLSKTRSEGTGWKMVYPLLFTDYTHKRPLMSALKRITWISTKNTQRSRFDGNYLPADLTPTAYYTDTDLREVFHTYPSLDFVEFVDGYPTAGTSFAAWTDRSGTSHSGLGSTLSSREAVGPAGGGGIGDGAGGPGEGDGHGTERMEGGGRSKRGKGLKG</sequence>
<dbReference type="EMBL" id="JAKWFO010000001">
    <property type="protein sequence ID" value="KAI9639491.1"/>
    <property type="molecule type" value="Genomic_DNA"/>
</dbReference>
<feature type="region of interest" description="Disordered" evidence="1">
    <location>
        <begin position="786"/>
        <end position="849"/>
    </location>
</feature>
<feature type="compositionally biased region" description="Polar residues" evidence="1">
    <location>
        <begin position="28"/>
        <end position="38"/>
    </location>
</feature>
<gene>
    <name evidence="2" type="ORF">MKK02DRAFT_29541</name>
</gene>
<name>A0AA38HGY9_9TREE</name>
<evidence type="ECO:0000313" key="2">
    <source>
        <dbReference type="EMBL" id="KAI9639491.1"/>
    </source>
</evidence>
<keyword evidence="3" id="KW-1185">Reference proteome</keyword>
<dbReference type="RefSeq" id="XP_052949268.1">
    <property type="nucleotide sequence ID" value="XM_053087847.1"/>
</dbReference>
<organism evidence="2 3">
    <name type="scientific">Dioszegia hungarica</name>
    <dbReference type="NCBI Taxonomy" id="4972"/>
    <lineage>
        <taxon>Eukaryota</taxon>
        <taxon>Fungi</taxon>
        <taxon>Dikarya</taxon>
        <taxon>Basidiomycota</taxon>
        <taxon>Agaricomycotina</taxon>
        <taxon>Tremellomycetes</taxon>
        <taxon>Tremellales</taxon>
        <taxon>Bulleribasidiaceae</taxon>
        <taxon>Dioszegia</taxon>
    </lineage>
</organism>
<feature type="compositionally biased region" description="Basic residues" evidence="1">
    <location>
        <begin position="840"/>
        <end position="849"/>
    </location>
</feature>
<protein>
    <recommendedName>
        <fullName evidence="4">F-box domain-containing protein</fullName>
    </recommendedName>
</protein>
<evidence type="ECO:0000256" key="1">
    <source>
        <dbReference type="SAM" id="MobiDB-lite"/>
    </source>
</evidence>
<dbReference type="Gene3D" id="3.80.10.10">
    <property type="entry name" value="Ribonuclease Inhibitor"/>
    <property type="match status" value="1"/>
</dbReference>